<sequence>MDFSAIGRKIKELRKGAGLSQTDLARGICTQAQVSKIENGDVIPFASTLYFISQRLGLDVDYFFDVSMSPRMDYVREVSSLLKTARKNINYTLVQEIVEAEEKNPLFTANKHHYQLLIWHKAISTYHHDRDFDKAIQFIDQAIGMTFDKIWTEREIEIYLSKGIFHAEEKRYTEAWEIYQAAHTQLNNLFYLKDSTIRTRLHYNSAKTLTHLEEYERSISSCQDAIQACLQNDDLYLLGELYYQIGFNYEMQRQYDEAILFLEKALFIFIMQESQYIDFVKEKIVKNKSQIMS</sequence>
<feature type="domain" description="HTH cro/C1-type" evidence="1">
    <location>
        <begin position="10"/>
        <end position="63"/>
    </location>
</feature>
<dbReference type="EMBL" id="JAUSUB010000003">
    <property type="protein sequence ID" value="MDQ0269215.1"/>
    <property type="molecule type" value="Genomic_DNA"/>
</dbReference>
<comment type="caution">
    <text evidence="2">The sequence shown here is derived from an EMBL/GenBank/DDBJ whole genome shotgun (WGS) entry which is preliminary data.</text>
</comment>
<dbReference type="SUPFAM" id="SSF48452">
    <property type="entry name" value="TPR-like"/>
    <property type="match status" value="1"/>
</dbReference>
<dbReference type="InterPro" id="IPR001387">
    <property type="entry name" value="Cro/C1-type_HTH"/>
</dbReference>
<evidence type="ECO:0000313" key="3">
    <source>
        <dbReference type="Proteomes" id="UP001238088"/>
    </source>
</evidence>
<dbReference type="SMART" id="SM00028">
    <property type="entry name" value="TPR"/>
    <property type="match status" value="3"/>
</dbReference>
<proteinExistence type="predicted"/>
<evidence type="ECO:0000259" key="1">
    <source>
        <dbReference type="PROSITE" id="PS50943"/>
    </source>
</evidence>
<dbReference type="PANTHER" id="PTHR37038:SF14">
    <property type="entry name" value="TRANSCRIPTIONAL ACTIVATOR"/>
    <property type="match status" value="1"/>
</dbReference>
<dbReference type="Pfam" id="PF01381">
    <property type="entry name" value="HTH_3"/>
    <property type="match status" value="1"/>
</dbReference>
<gene>
    <name evidence="2" type="ORF">J2S17_001085</name>
</gene>
<organism evidence="2 3">
    <name type="scientific">Cytobacillus purgationiresistens</name>
    <dbReference type="NCBI Taxonomy" id="863449"/>
    <lineage>
        <taxon>Bacteria</taxon>
        <taxon>Bacillati</taxon>
        <taxon>Bacillota</taxon>
        <taxon>Bacilli</taxon>
        <taxon>Bacillales</taxon>
        <taxon>Bacillaceae</taxon>
        <taxon>Cytobacillus</taxon>
    </lineage>
</organism>
<dbReference type="InterPro" id="IPR010982">
    <property type="entry name" value="Lambda_DNA-bd_dom_sf"/>
</dbReference>
<protein>
    <submittedName>
        <fullName evidence="2">Transcriptional regulator with XRE-family HTH domain</fullName>
    </submittedName>
</protein>
<dbReference type="SMART" id="SM00530">
    <property type="entry name" value="HTH_XRE"/>
    <property type="match status" value="1"/>
</dbReference>
<dbReference type="RefSeq" id="WP_307472604.1">
    <property type="nucleotide sequence ID" value="NZ_JAUSUB010000003.1"/>
</dbReference>
<accession>A0ABU0AD82</accession>
<name>A0ABU0AD82_9BACI</name>
<dbReference type="PANTHER" id="PTHR37038">
    <property type="entry name" value="TRANSCRIPTIONAL REGULATOR-RELATED"/>
    <property type="match status" value="1"/>
</dbReference>
<dbReference type="CDD" id="cd00093">
    <property type="entry name" value="HTH_XRE"/>
    <property type="match status" value="1"/>
</dbReference>
<dbReference type="SUPFAM" id="SSF47413">
    <property type="entry name" value="lambda repressor-like DNA-binding domains"/>
    <property type="match status" value="1"/>
</dbReference>
<dbReference type="PROSITE" id="PS50943">
    <property type="entry name" value="HTH_CROC1"/>
    <property type="match status" value="1"/>
</dbReference>
<dbReference type="InterPro" id="IPR019734">
    <property type="entry name" value="TPR_rpt"/>
</dbReference>
<reference evidence="2 3" key="1">
    <citation type="submission" date="2023-07" db="EMBL/GenBank/DDBJ databases">
        <title>Genomic Encyclopedia of Type Strains, Phase IV (KMG-IV): sequencing the most valuable type-strain genomes for metagenomic binning, comparative biology and taxonomic classification.</title>
        <authorList>
            <person name="Goeker M."/>
        </authorList>
    </citation>
    <scope>NUCLEOTIDE SEQUENCE [LARGE SCALE GENOMIC DNA]</scope>
    <source>
        <strain evidence="2 3">DSM 23494</strain>
    </source>
</reference>
<dbReference type="InterPro" id="IPR011990">
    <property type="entry name" value="TPR-like_helical_dom_sf"/>
</dbReference>
<dbReference type="InterPro" id="IPR041315">
    <property type="entry name" value="PlcR_TPR"/>
</dbReference>
<evidence type="ECO:0000313" key="2">
    <source>
        <dbReference type="EMBL" id="MDQ0269215.1"/>
    </source>
</evidence>
<dbReference type="Proteomes" id="UP001238088">
    <property type="component" value="Unassembled WGS sequence"/>
</dbReference>
<dbReference type="Gene3D" id="1.25.40.10">
    <property type="entry name" value="Tetratricopeptide repeat domain"/>
    <property type="match status" value="1"/>
</dbReference>
<dbReference type="InterPro" id="IPR053163">
    <property type="entry name" value="HTH-type_regulator_Rgg"/>
</dbReference>
<dbReference type="Pfam" id="PF18768">
    <property type="entry name" value="RNPP_C"/>
    <property type="match status" value="1"/>
</dbReference>
<keyword evidence="3" id="KW-1185">Reference proteome</keyword>